<evidence type="ECO:0000259" key="3">
    <source>
        <dbReference type="Pfam" id="PF23598"/>
    </source>
</evidence>
<dbReference type="AlphaFoldDB" id="A0A0F9QB34"/>
<reference evidence="4" key="1">
    <citation type="journal article" date="2015" name="Nature">
        <title>Complex archaea that bridge the gap between prokaryotes and eukaryotes.</title>
        <authorList>
            <person name="Spang A."/>
            <person name="Saw J.H."/>
            <person name="Jorgensen S.L."/>
            <person name="Zaremba-Niedzwiedzka K."/>
            <person name="Martijn J."/>
            <person name="Lind A.E."/>
            <person name="van Eijk R."/>
            <person name="Schleper C."/>
            <person name="Guy L."/>
            <person name="Ettema T.J."/>
        </authorList>
    </citation>
    <scope>NUCLEOTIDE SEQUENCE</scope>
</reference>
<dbReference type="InterPro" id="IPR055414">
    <property type="entry name" value="LRR_R13L4/SHOC2-like"/>
</dbReference>
<dbReference type="InterPro" id="IPR001611">
    <property type="entry name" value="Leu-rich_rpt"/>
</dbReference>
<dbReference type="Pfam" id="PF23598">
    <property type="entry name" value="LRR_14"/>
    <property type="match status" value="1"/>
</dbReference>
<evidence type="ECO:0000313" key="4">
    <source>
        <dbReference type="EMBL" id="KKN02583.1"/>
    </source>
</evidence>
<dbReference type="PANTHER" id="PTHR48051:SF36">
    <property type="entry name" value="CASPASE FAMILY P20 DOMAIN-CONTAINING PROTEIN"/>
    <property type="match status" value="1"/>
</dbReference>
<keyword evidence="1" id="KW-0433">Leucine-rich repeat</keyword>
<evidence type="ECO:0000256" key="1">
    <source>
        <dbReference type="ARBA" id="ARBA00022614"/>
    </source>
</evidence>
<organism evidence="4">
    <name type="scientific">marine sediment metagenome</name>
    <dbReference type="NCBI Taxonomy" id="412755"/>
    <lineage>
        <taxon>unclassified sequences</taxon>
        <taxon>metagenomes</taxon>
        <taxon>ecological metagenomes</taxon>
    </lineage>
</organism>
<dbReference type="PROSITE" id="PS51450">
    <property type="entry name" value="LRR"/>
    <property type="match status" value="1"/>
</dbReference>
<proteinExistence type="predicted"/>
<dbReference type="GO" id="GO:0005737">
    <property type="term" value="C:cytoplasm"/>
    <property type="evidence" value="ECO:0007669"/>
    <property type="project" value="TreeGrafter"/>
</dbReference>
<evidence type="ECO:0000256" key="2">
    <source>
        <dbReference type="ARBA" id="ARBA00022737"/>
    </source>
</evidence>
<dbReference type="InterPro" id="IPR050216">
    <property type="entry name" value="LRR_domain-containing"/>
</dbReference>
<comment type="caution">
    <text evidence="4">The sequence shown here is derived from an EMBL/GenBank/DDBJ whole genome shotgun (WGS) entry which is preliminary data.</text>
</comment>
<protein>
    <recommendedName>
        <fullName evidence="3">Disease resistance R13L4/SHOC-2-like LRR domain-containing protein</fullName>
    </recommendedName>
</protein>
<dbReference type="PANTHER" id="PTHR48051">
    <property type="match status" value="1"/>
</dbReference>
<gene>
    <name evidence="4" type="ORF">LCGC14_1116270</name>
</gene>
<feature type="domain" description="Disease resistance R13L4/SHOC-2-like LRR" evidence="3">
    <location>
        <begin position="331"/>
        <end position="430"/>
    </location>
</feature>
<dbReference type="Gene3D" id="3.80.10.10">
    <property type="entry name" value="Ribonuclease Inhibitor"/>
    <property type="match status" value="1"/>
</dbReference>
<keyword evidence="2" id="KW-0677">Repeat</keyword>
<accession>A0A0F9QB34</accession>
<dbReference type="InterPro" id="IPR003591">
    <property type="entry name" value="Leu-rich_rpt_typical-subtyp"/>
</dbReference>
<dbReference type="SMART" id="SM00369">
    <property type="entry name" value="LRR_TYP"/>
    <property type="match status" value="3"/>
</dbReference>
<sequence>MNYKKLKEFKVNEFITLRLEDSKTVIYVAGEKFQQCKFLLLNIAIENLADFTDSESVDEAAERLDYSLEYNQPYYEISPETEFWGHCSNIQVWKENDYDTRILKSDLAFPLLKKLVDVGDIKAERVFKEEITLRLSSGYHNVIEYLFEQDYIKYLTNKELWKVIIPSLGTLRRQNYQVRLWVYSNELPLLLLKRLISLGDGVALKLLKEVVVDLLQTDDITNAEMLYDGEYINLLSRDEFWNVFGEDGAILKRFEAKIRQYKMITYKDASGVSITKKRRKEKKEYCYFNLSNGVYIDGGPMVFTFENGHITGIGVWSDDRSRIEVSHLPSEMFQLKHLEELSLSSVNLTEVPLEISNLKNLKILSLSHNLITELPQEICRLEKLEYLGLGWNKLTLLPKCLRKLTLLQEIYIFDNPLTKNTRSFLKELKKERGFTIYLNSI</sequence>
<name>A0A0F9QB34_9ZZZZ</name>
<dbReference type="SUPFAM" id="SSF52058">
    <property type="entry name" value="L domain-like"/>
    <property type="match status" value="1"/>
</dbReference>
<dbReference type="EMBL" id="LAZR01005132">
    <property type="protein sequence ID" value="KKN02583.1"/>
    <property type="molecule type" value="Genomic_DNA"/>
</dbReference>
<dbReference type="InterPro" id="IPR032675">
    <property type="entry name" value="LRR_dom_sf"/>
</dbReference>